<dbReference type="EMBL" id="CP007033">
    <property type="protein sequence ID" value="AHF11386.1"/>
    <property type="molecule type" value="Genomic_DNA"/>
</dbReference>
<dbReference type="Proteomes" id="UP000018934">
    <property type="component" value="Chromosome"/>
</dbReference>
<organism evidence="2 3">
    <name type="scientific">Dehalobacter restrictus (strain DSM 9455 / PER-K23)</name>
    <dbReference type="NCBI Taxonomy" id="871738"/>
    <lineage>
        <taxon>Bacteria</taxon>
        <taxon>Bacillati</taxon>
        <taxon>Bacillota</taxon>
        <taxon>Clostridia</taxon>
        <taxon>Eubacteriales</taxon>
        <taxon>Desulfitobacteriaceae</taxon>
        <taxon>Dehalobacter</taxon>
    </lineage>
</organism>
<evidence type="ECO:0000313" key="2">
    <source>
        <dbReference type="EMBL" id="AHF11386.1"/>
    </source>
</evidence>
<evidence type="ECO:0000256" key="1">
    <source>
        <dbReference type="SAM" id="MobiDB-lite"/>
    </source>
</evidence>
<evidence type="ECO:0000313" key="3">
    <source>
        <dbReference type="Proteomes" id="UP000018934"/>
    </source>
</evidence>
<name>A0ABN4C288_DEHRP</name>
<sequence length="40" mass="4584">MNIGQKLITDNGKPVEKQGRKARGPVKWQPVTKIKFFVFV</sequence>
<feature type="region of interest" description="Disordered" evidence="1">
    <location>
        <begin position="1"/>
        <end position="24"/>
    </location>
</feature>
<gene>
    <name evidence="2" type="ORF">DEHRE_09820</name>
</gene>
<accession>A0ABN4C288</accession>
<proteinExistence type="predicted"/>
<reference evidence="2 3" key="1">
    <citation type="journal article" date="2013" name="Stand. Genomic Sci.">
        <title>Complete genome sequence of Dehalobacter restrictus PER-K23(T.).</title>
        <authorList>
            <person name="Kruse T."/>
            <person name="Maillard J."/>
            <person name="Goodwin L."/>
            <person name="Woyke T."/>
            <person name="Teshima H."/>
            <person name="Bruce D."/>
            <person name="Detter C."/>
            <person name="Tapia R."/>
            <person name="Han C."/>
            <person name="Huntemann M."/>
            <person name="Wei C.L."/>
            <person name="Han J."/>
            <person name="Chen A."/>
            <person name="Kyrpides N."/>
            <person name="Szeto E."/>
            <person name="Markowitz V."/>
            <person name="Ivanova N."/>
            <person name="Pagani I."/>
            <person name="Pati A."/>
            <person name="Pitluck S."/>
            <person name="Nolan M."/>
            <person name="Holliger C."/>
            <person name="Smidt H."/>
        </authorList>
    </citation>
    <scope>NUCLEOTIDE SEQUENCE [LARGE SCALE GENOMIC DNA]</scope>
    <source>
        <strain evidence="3">DSM 9455</strain>
    </source>
</reference>
<keyword evidence="3" id="KW-1185">Reference proteome</keyword>
<protein>
    <submittedName>
        <fullName evidence="2">Uncharacterized protein</fullName>
    </submittedName>
</protein>